<feature type="compositionally biased region" description="Acidic residues" evidence="1">
    <location>
        <begin position="148"/>
        <end position="169"/>
    </location>
</feature>
<evidence type="ECO:0000256" key="1">
    <source>
        <dbReference type="SAM" id="MobiDB-lite"/>
    </source>
</evidence>
<feature type="region of interest" description="Disordered" evidence="1">
    <location>
        <begin position="107"/>
        <end position="132"/>
    </location>
</feature>
<dbReference type="EMBL" id="JEMT01012491">
    <property type="protein sequence ID" value="EXX75223.1"/>
    <property type="molecule type" value="Genomic_DNA"/>
</dbReference>
<dbReference type="Proteomes" id="UP000022910">
    <property type="component" value="Unassembled WGS sequence"/>
</dbReference>
<feature type="compositionally biased region" description="Basic and acidic residues" evidence="1">
    <location>
        <begin position="118"/>
        <end position="129"/>
    </location>
</feature>
<feature type="compositionally biased region" description="Polar residues" evidence="1">
    <location>
        <begin position="170"/>
        <end position="181"/>
    </location>
</feature>
<sequence>MPRTYRKIKKSFVKVSNNNNHPNKSKTRKVPCNCDKCKGILVDSRTKKSHELKKNIRPRGIIENTDLNQDSTNDPSLDESVDLPDRLDSMEVDDNDQMMIESNQPSQRKTYTFLPKKLPKDKPKGKQKDIGSGGITYPIVVIEQNISDYDDDGDADGDNSESVDDELNFTEENPNESSSSGFDAPETDDIYDDIEVPIVDFNESFNWIVLWILLYQERHKLSNVTTDSLVKFFRYILVLLDANTYKSFPTSLYMACKILGVCVHIIKYAACEKCCKLYNIAEVSTTTPTQVPIKSHCTYIDLPNHPMANQRNECMMKLTKTVHTINGEPSLIFPIVSLKHQLQLMYNRKGFESSCRK</sequence>
<feature type="compositionally biased region" description="Polar residues" evidence="1">
    <location>
        <begin position="65"/>
        <end position="75"/>
    </location>
</feature>
<proteinExistence type="predicted"/>
<comment type="caution">
    <text evidence="2">The sequence shown here is derived from an EMBL/GenBank/DDBJ whole genome shotgun (WGS) entry which is preliminary data.</text>
</comment>
<keyword evidence="3" id="KW-1185">Reference proteome</keyword>
<protein>
    <recommendedName>
        <fullName evidence="4">Transposase domain-containing protein</fullName>
    </recommendedName>
</protein>
<dbReference type="HOGENOM" id="CLU_051543_0_0_1"/>
<evidence type="ECO:0008006" key="4">
    <source>
        <dbReference type="Google" id="ProtNLM"/>
    </source>
</evidence>
<accession>A0A015N7U1</accession>
<dbReference type="OrthoDB" id="2447565at2759"/>
<name>A0A015N7U1_RHIIW</name>
<reference evidence="2 3" key="1">
    <citation type="submission" date="2014-02" db="EMBL/GenBank/DDBJ databases">
        <title>Single nucleus genome sequencing reveals high similarity among nuclei of an endomycorrhizal fungus.</title>
        <authorList>
            <person name="Lin K."/>
            <person name="Geurts R."/>
            <person name="Zhang Z."/>
            <person name="Limpens E."/>
            <person name="Saunders D.G."/>
            <person name="Mu D."/>
            <person name="Pang E."/>
            <person name="Cao H."/>
            <person name="Cha H."/>
            <person name="Lin T."/>
            <person name="Zhou Q."/>
            <person name="Shang Y."/>
            <person name="Li Y."/>
            <person name="Ivanov S."/>
            <person name="Sharma T."/>
            <person name="Velzen R.V."/>
            <person name="Ruijter N.D."/>
            <person name="Aanen D.K."/>
            <person name="Win J."/>
            <person name="Kamoun S."/>
            <person name="Bisseling T."/>
            <person name="Huang S."/>
        </authorList>
    </citation>
    <scope>NUCLEOTIDE SEQUENCE [LARGE SCALE GENOMIC DNA]</scope>
    <source>
        <strain evidence="3">DAOM197198w</strain>
    </source>
</reference>
<dbReference type="AlphaFoldDB" id="A0A015N7U1"/>
<gene>
    <name evidence="2" type="ORF">RirG_043630</name>
</gene>
<evidence type="ECO:0000313" key="3">
    <source>
        <dbReference type="Proteomes" id="UP000022910"/>
    </source>
</evidence>
<organism evidence="2 3">
    <name type="scientific">Rhizophagus irregularis (strain DAOM 197198w)</name>
    <name type="common">Glomus intraradices</name>
    <dbReference type="NCBI Taxonomy" id="1432141"/>
    <lineage>
        <taxon>Eukaryota</taxon>
        <taxon>Fungi</taxon>
        <taxon>Fungi incertae sedis</taxon>
        <taxon>Mucoromycota</taxon>
        <taxon>Glomeromycotina</taxon>
        <taxon>Glomeromycetes</taxon>
        <taxon>Glomerales</taxon>
        <taxon>Glomeraceae</taxon>
        <taxon>Rhizophagus</taxon>
    </lineage>
</organism>
<feature type="region of interest" description="Disordered" evidence="1">
    <location>
        <begin position="148"/>
        <end position="186"/>
    </location>
</feature>
<feature type="region of interest" description="Disordered" evidence="1">
    <location>
        <begin position="60"/>
        <end position="83"/>
    </location>
</feature>
<evidence type="ECO:0000313" key="2">
    <source>
        <dbReference type="EMBL" id="EXX75223.1"/>
    </source>
</evidence>